<dbReference type="AlphaFoldDB" id="A0AA39GTG4"/>
<name>A0AA39GTG4_SARSR</name>
<sequence>MPSLTYLFLFGLIEAATCKVIQLPHNDAHDPSKSLVISAQLAPLSALPGTVDDVCGPGQLCDCDRILDKNSDAYFRCVTNWACEHCWVSPWPPIQPKTRTPVATVTATNLTTSGNRNSTPTRIPSTVVPTPESSLTPSFTTTTPAVPEPTRTCPPECDCSWIEDKDSWDALRIRIVKDVHSRLDASSRSDDMDELSDPWMELLLFA</sequence>
<feature type="region of interest" description="Disordered" evidence="1">
    <location>
        <begin position="110"/>
        <end position="149"/>
    </location>
</feature>
<evidence type="ECO:0000256" key="2">
    <source>
        <dbReference type="SAM" id="SignalP"/>
    </source>
</evidence>
<evidence type="ECO:0000256" key="1">
    <source>
        <dbReference type="SAM" id="MobiDB-lite"/>
    </source>
</evidence>
<keyword evidence="2" id="KW-0732">Signal</keyword>
<comment type="caution">
    <text evidence="3">The sequence shown here is derived from an EMBL/GenBank/DDBJ whole genome shotgun (WGS) entry which is preliminary data.</text>
</comment>
<protein>
    <submittedName>
        <fullName evidence="3">Uncharacterized protein</fullName>
    </submittedName>
</protein>
<keyword evidence="4" id="KW-1185">Reference proteome</keyword>
<feature type="compositionally biased region" description="Low complexity" evidence="1">
    <location>
        <begin position="129"/>
        <end position="144"/>
    </location>
</feature>
<evidence type="ECO:0000313" key="4">
    <source>
        <dbReference type="Proteomes" id="UP001175261"/>
    </source>
</evidence>
<reference evidence="3" key="1">
    <citation type="submission" date="2022-10" db="EMBL/GenBank/DDBJ databases">
        <title>Determination and structural analysis of whole genome sequence of Sarocladium strictum F4-1.</title>
        <authorList>
            <person name="Hu L."/>
            <person name="Jiang Y."/>
        </authorList>
    </citation>
    <scope>NUCLEOTIDE SEQUENCE</scope>
    <source>
        <strain evidence="3">F4-1</strain>
    </source>
</reference>
<feature type="signal peptide" evidence="2">
    <location>
        <begin position="1"/>
        <end position="18"/>
    </location>
</feature>
<organism evidence="3 4">
    <name type="scientific">Sarocladium strictum</name>
    <name type="common">Black bundle disease fungus</name>
    <name type="synonym">Acremonium strictum</name>
    <dbReference type="NCBI Taxonomy" id="5046"/>
    <lineage>
        <taxon>Eukaryota</taxon>
        <taxon>Fungi</taxon>
        <taxon>Dikarya</taxon>
        <taxon>Ascomycota</taxon>
        <taxon>Pezizomycotina</taxon>
        <taxon>Sordariomycetes</taxon>
        <taxon>Hypocreomycetidae</taxon>
        <taxon>Hypocreales</taxon>
        <taxon>Sarocladiaceae</taxon>
        <taxon>Sarocladium</taxon>
    </lineage>
</organism>
<dbReference type="EMBL" id="JAPDFR010000001">
    <property type="protein sequence ID" value="KAK0391782.1"/>
    <property type="molecule type" value="Genomic_DNA"/>
</dbReference>
<accession>A0AA39GTG4</accession>
<gene>
    <name evidence="3" type="ORF">NLU13_1281</name>
</gene>
<evidence type="ECO:0000313" key="3">
    <source>
        <dbReference type="EMBL" id="KAK0391782.1"/>
    </source>
</evidence>
<dbReference type="Proteomes" id="UP001175261">
    <property type="component" value="Unassembled WGS sequence"/>
</dbReference>
<proteinExistence type="predicted"/>
<feature type="compositionally biased region" description="Polar residues" evidence="1">
    <location>
        <begin position="110"/>
        <end position="128"/>
    </location>
</feature>
<feature type="chain" id="PRO_5041217743" evidence="2">
    <location>
        <begin position="19"/>
        <end position="206"/>
    </location>
</feature>